<dbReference type="Proteomes" id="UP001151518">
    <property type="component" value="Unassembled WGS sequence"/>
</dbReference>
<protein>
    <submittedName>
        <fullName evidence="3">Uncharacterized protein</fullName>
    </submittedName>
</protein>
<evidence type="ECO:0000313" key="3">
    <source>
        <dbReference type="EMBL" id="KAJ2676511.1"/>
    </source>
</evidence>
<dbReference type="OrthoDB" id="2104804at2759"/>
<keyword evidence="2" id="KW-0472">Membrane</keyword>
<feature type="compositionally biased region" description="Polar residues" evidence="1">
    <location>
        <begin position="1"/>
        <end position="17"/>
    </location>
</feature>
<sequence>MKNSELSPTLTQYSPSSPDHRKPASLGPSGIDSSRSTSFLSKRRNRCVLLLSIVAIVVAAQTITTLLNCAPPGPEHTNGLLSLFTKPGPRLCADLPVSPDHWLLTNANAQAFVDIPHLAPLHPGDTVCVRVILPARKPNVTMIYAPFPNAPWDSVLLDMVGSTGVSVPVDLSPVARIESTIKDSVHIYEADVVLRDVGKYRPQGFIEFRDAQWNPEGRLLPATYKPEPLLISDVLEVEVVDSAESPFSLARYMDLPLCAESSPEGRWVSIGDLPFDASTMPSDNHNKVWLPYNCRLQYITYKEFAQCLVQKYPSVHLFGDSNIRRAMKKITTLGKWCSTQDERNTTGCVCEDYREPFDRFDVGKREVLVNIDPINGGMEASNNATRKSVIRMRKWEGLIEGSNEPWWKAFEPSGRPDPQIAVISLTNWDAAFSTRAFFAQELSRLLNLVDTTYSNATEIIVRTGQYYCCRSDDSSWKRRYSRLRNKLFDKYIIEAFKERFGGARKLSIWDVASLMEHQPFAARNESVVCNSNHVRSEIVDIENQLLFNYMCN</sequence>
<gene>
    <name evidence="3" type="ORF">GGI25_003546</name>
</gene>
<feature type="transmembrane region" description="Helical" evidence="2">
    <location>
        <begin position="47"/>
        <end position="67"/>
    </location>
</feature>
<proteinExistence type="predicted"/>
<organism evidence="3 4">
    <name type="scientific">Coemansia spiralis</name>
    <dbReference type="NCBI Taxonomy" id="417178"/>
    <lineage>
        <taxon>Eukaryota</taxon>
        <taxon>Fungi</taxon>
        <taxon>Fungi incertae sedis</taxon>
        <taxon>Zoopagomycota</taxon>
        <taxon>Kickxellomycotina</taxon>
        <taxon>Kickxellomycetes</taxon>
        <taxon>Kickxellales</taxon>
        <taxon>Kickxellaceae</taxon>
        <taxon>Coemansia</taxon>
    </lineage>
</organism>
<keyword evidence="2" id="KW-1133">Transmembrane helix</keyword>
<evidence type="ECO:0000256" key="1">
    <source>
        <dbReference type="SAM" id="MobiDB-lite"/>
    </source>
</evidence>
<feature type="region of interest" description="Disordered" evidence="1">
    <location>
        <begin position="1"/>
        <end position="37"/>
    </location>
</feature>
<evidence type="ECO:0000313" key="4">
    <source>
        <dbReference type="Proteomes" id="UP001151518"/>
    </source>
</evidence>
<reference evidence="3" key="1">
    <citation type="submission" date="2022-07" db="EMBL/GenBank/DDBJ databases">
        <title>Phylogenomic reconstructions and comparative analyses of Kickxellomycotina fungi.</title>
        <authorList>
            <person name="Reynolds N.K."/>
            <person name="Stajich J.E."/>
            <person name="Barry K."/>
            <person name="Grigoriev I.V."/>
            <person name="Crous P."/>
            <person name="Smith M.E."/>
        </authorList>
    </citation>
    <scope>NUCLEOTIDE SEQUENCE</scope>
    <source>
        <strain evidence="3">NRRL 3115</strain>
    </source>
</reference>
<evidence type="ECO:0000256" key="2">
    <source>
        <dbReference type="SAM" id="Phobius"/>
    </source>
</evidence>
<dbReference type="AlphaFoldDB" id="A0A9W8G7Z0"/>
<comment type="caution">
    <text evidence="3">The sequence shown here is derived from an EMBL/GenBank/DDBJ whole genome shotgun (WGS) entry which is preliminary data.</text>
</comment>
<name>A0A9W8G7Z0_9FUNG</name>
<keyword evidence="2" id="KW-0812">Transmembrane</keyword>
<dbReference type="EMBL" id="JANBTW010000039">
    <property type="protein sequence ID" value="KAJ2676511.1"/>
    <property type="molecule type" value="Genomic_DNA"/>
</dbReference>
<accession>A0A9W8G7Z0</accession>